<organism evidence="2 3">
    <name type="scientific">Agrobacterium fabrum</name>
    <dbReference type="NCBI Taxonomy" id="1176649"/>
    <lineage>
        <taxon>Bacteria</taxon>
        <taxon>Pseudomonadati</taxon>
        <taxon>Pseudomonadota</taxon>
        <taxon>Alphaproteobacteria</taxon>
        <taxon>Hyphomicrobiales</taxon>
        <taxon>Rhizobiaceae</taxon>
        <taxon>Rhizobium/Agrobacterium group</taxon>
        <taxon>Agrobacterium</taxon>
        <taxon>Agrobacterium tumefaciens complex</taxon>
    </lineage>
</organism>
<sequence>MDRETSCRGFKNRCCHHAQQDFKLSLTIAAAGAPKPSILAVFAPVQTGYNRRMNALTSHPLKFILASLAAVASLAVVLLAFDGWVRHSTDIFLSTVQSGIAWCL</sequence>
<gene>
    <name evidence="2" type="ORF">DI595_05410</name>
</gene>
<protein>
    <submittedName>
        <fullName evidence="2">Uncharacterized protein</fullName>
    </submittedName>
</protein>
<feature type="transmembrane region" description="Helical" evidence="1">
    <location>
        <begin position="61"/>
        <end position="81"/>
    </location>
</feature>
<dbReference type="EMBL" id="QFOL01000034">
    <property type="protein sequence ID" value="PZP52916.1"/>
    <property type="molecule type" value="Genomic_DNA"/>
</dbReference>
<accession>A0A2W5H4N6</accession>
<dbReference type="AlphaFoldDB" id="A0A2W5H4N6"/>
<keyword evidence="1" id="KW-0812">Transmembrane</keyword>
<keyword evidence="1" id="KW-1133">Transmembrane helix</keyword>
<evidence type="ECO:0000313" key="3">
    <source>
        <dbReference type="Proteomes" id="UP000249769"/>
    </source>
</evidence>
<reference evidence="2 3" key="1">
    <citation type="submission" date="2017-08" db="EMBL/GenBank/DDBJ databases">
        <title>Infants hospitalized years apart are colonized by the same room-sourced microbial strains.</title>
        <authorList>
            <person name="Brooks B."/>
            <person name="Olm M.R."/>
            <person name="Firek B.A."/>
            <person name="Baker R."/>
            <person name="Thomas B.C."/>
            <person name="Morowitz M.J."/>
            <person name="Banfield J.F."/>
        </authorList>
    </citation>
    <scope>NUCLEOTIDE SEQUENCE [LARGE SCALE GENOMIC DNA]</scope>
    <source>
        <strain evidence="2">S2_009_000_R2_73</strain>
    </source>
</reference>
<comment type="caution">
    <text evidence="2">The sequence shown here is derived from an EMBL/GenBank/DDBJ whole genome shotgun (WGS) entry which is preliminary data.</text>
</comment>
<evidence type="ECO:0000313" key="2">
    <source>
        <dbReference type="EMBL" id="PZP52916.1"/>
    </source>
</evidence>
<name>A0A2W5H4N6_9HYPH</name>
<proteinExistence type="predicted"/>
<evidence type="ECO:0000256" key="1">
    <source>
        <dbReference type="SAM" id="Phobius"/>
    </source>
</evidence>
<dbReference type="Proteomes" id="UP000249769">
    <property type="component" value="Unassembled WGS sequence"/>
</dbReference>
<keyword evidence="1" id="KW-0472">Membrane</keyword>